<dbReference type="HOGENOM" id="CLU_2948710_0_0_1"/>
<accession>D7MTJ0</accession>
<sequence>ITKADESREAENALHEGNRRLGKVDAMKLARVVKLGTEMDLDLWNKVVKILKMTDAEKNG</sequence>
<dbReference type="Gramene" id="Al_scaffold_0008_1782">
    <property type="protein sequence ID" value="Al_scaffold_0008_1782"/>
    <property type="gene ID" value="Al_scaffold_0008_1782"/>
</dbReference>
<gene>
    <name evidence="1" type="ORF">ARALYDRAFT_684962</name>
</gene>
<organism evidence="2">
    <name type="scientific">Arabidopsis lyrata subsp. lyrata</name>
    <name type="common">Lyre-leaved rock-cress</name>
    <dbReference type="NCBI Taxonomy" id="81972"/>
    <lineage>
        <taxon>Eukaryota</taxon>
        <taxon>Viridiplantae</taxon>
        <taxon>Streptophyta</taxon>
        <taxon>Embryophyta</taxon>
        <taxon>Tracheophyta</taxon>
        <taxon>Spermatophyta</taxon>
        <taxon>Magnoliopsida</taxon>
        <taxon>eudicotyledons</taxon>
        <taxon>Gunneridae</taxon>
        <taxon>Pentapetalae</taxon>
        <taxon>rosids</taxon>
        <taxon>malvids</taxon>
        <taxon>Brassicales</taxon>
        <taxon>Brassicaceae</taxon>
        <taxon>Camelineae</taxon>
        <taxon>Arabidopsis</taxon>
    </lineage>
</organism>
<dbReference type="AlphaFoldDB" id="D7MTJ0"/>
<protein>
    <submittedName>
        <fullName evidence="1">Predicted protein</fullName>
    </submittedName>
</protein>
<reference evidence="2" key="1">
    <citation type="journal article" date="2011" name="Nat. Genet.">
        <title>The Arabidopsis lyrata genome sequence and the basis of rapid genome size change.</title>
        <authorList>
            <person name="Hu T.T."/>
            <person name="Pattyn P."/>
            <person name="Bakker E.G."/>
            <person name="Cao J."/>
            <person name="Cheng J.-F."/>
            <person name="Clark R.M."/>
            <person name="Fahlgren N."/>
            <person name="Fawcett J.A."/>
            <person name="Grimwood J."/>
            <person name="Gundlach H."/>
            <person name="Haberer G."/>
            <person name="Hollister J.D."/>
            <person name="Ossowski S."/>
            <person name="Ottilar R.P."/>
            <person name="Salamov A.A."/>
            <person name="Schneeberger K."/>
            <person name="Spannagl M."/>
            <person name="Wang X."/>
            <person name="Yang L."/>
            <person name="Nasrallah M.E."/>
            <person name="Bergelson J."/>
            <person name="Carrington J.C."/>
            <person name="Gaut B.S."/>
            <person name="Schmutz J."/>
            <person name="Mayer K.F.X."/>
            <person name="Van de Peer Y."/>
            <person name="Grigoriev I.V."/>
            <person name="Nordborg M."/>
            <person name="Weigel D."/>
            <person name="Guo Y.-L."/>
        </authorList>
    </citation>
    <scope>NUCLEOTIDE SEQUENCE [LARGE SCALE GENOMIC DNA]</scope>
    <source>
        <strain evidence="2">cv. MN47</strain>
    </source>
</reference>
<evidence type="ECO:0000313" key="1">
    <source>
        <dbReference type="EMBL" id="EFH40534.1"/>
    </source>
</evidence>
<keyword evidence="2" id="KW-1185">Reference proteome</keyword>
<evidence type="ECO:0000313" key="2">
    <source>
        <dbReference type="Proteomes" id="UP000008694"/>
    </source>
</evidence>
<feature type="non-terminal residue" evidence="1">
    <location>
        <position position="1"/>
    </location>
</feature>
<name>D7MTJ0_ARALL</name>
<proteinExistence type="predicted"/>
<dbReference type="EMBL" id="GL348720">
    <property type="protein sequence ID" value="EFH40534.1"/>
    <property type="molecule type" value="Genomic_DNA"/>
</dbReference>
<dbReference type="Proteomes" id="UP000008694">
    <property type="component" value="Unassembled WGS sequence"/>
</dbReference>